<dbReference type="AlphaFoldDB" id="A0A9D9GYP9"/>
<protein>
    <submittedName>
        <fullName evidence="4">Nitroreductase family protein</fullName>
    </submittedName>
</protein>
<keyword evidence="2" id="KW-0560">Oxidoreductase</keyword>
<organism evidence="4 5">
    <name type="scientific">Candidatus Pullibacteroides excrementavium</name>
    <dbReference type="NCBI Taxonomy" id="2840905"/>
    <lineage>
        <taxon>Bacteria</taxon>
        <taxon>Pseudomonadati</taxon>
        <taxon>Bacteroidota</taxon>
        <taxon>Bacteroidia</taxon>
        <taxon>Bacteroidales</taxon>
        <taxon>Candidatus Pullibacteroides</taxon>
    </lineage>
</organism>
<evidence type="ECO:0000256" key="2">
    <source>
        <dbReference type="ARBA" id="ARBA00023002"/>
    </source>
</evidence>
<dbReference type="EMBL" id="JADIMZ010000020">
    <property type="protein sequence ID" value="MBO8431945.1"/>
    <property type="molecule type" value="Genomic_DNA"/>
</dbReference>
<evidence type="ECO:0000313" key="4">
    <source>
        <dbReference type="EMBL" id="MBO8431945.1"/>
    </source>
</evidence>
<dbReference type="InterPro" id="IPR029479">
    <property type="entry name" value="Nitroreductase"/>
</dbReference>
<comment type="caution">
    <text evidence="4">The sequence shown here is derived from an EMBL/GenBank/DDBJ whole genome shotgun (WGS) entry which is preliminary data.</text>
</comment>
<dbReference type="InterPro" id="IPR023312">
    <property type="entry name" value="Put_nitroreductase_C_bac"/>
</dbReference>
<feature type="domain" description="Nitroreductase" evidence="3">
    <location>
        <begin position="102"/>
        <end position="150"/>
    </location>
</feature>
<gene>
    <name evidence="4" type="ORF">IAB08_01450</name>
</gene>
<accession>A0A9D9GYP9</accession>
<dbReference type="GO" id="GO:0016491">
    <property type="term" value="F:oxidoreductase activity"/>
    <property type="evidence" value="ECO:0007669"/>
    <property type="project" value="UniProtKB-KW"/>
</dbReference>
<name>A0A9D9GYP9_9BACT</name>
<evidence type="ECO:0000313" key="5">
    <source>
        <dbReference type="Proteomes" id="UP000823612"/>
    </source>
</evidence>
<dbReference type="Gene3D" id="3.40.109.10">
    <property type="entry name" value="NADH Oxidase"/>
    <property type="match status" value="1"/>
</dbReference>
<dbReference type="PANTHER" id="PTHR43673:SF10">
    <property type="entry name" value="NADH DEHYDROGENASE_NAD(P)H NITROREDUCTASE XCC3605-RELATED"/>
    <property type="match status" value="1"/>
</dbReference>
<dbReference type="Proteomes" id="UP000823612">
    <property type="component" value="Unassembled WGS sequence"/>
</dbReference>
<evidence type="ECO:0000256" key="1">
    <source>
        <dbReference type="ARBA" id="ARBA00007118"/>
    </source>
</evidence>
<dbReference type="Gene3D" id="2.20.180.10">
    <property type="entry name" value="putative fmn-dependent nitroreductase like domains"/>
    <property type="match status" value="1"/>
</dbReference>
<comment type="similarity">
    <text evidence="1">Belongs to the nitroreductase family.</text>
</comment>
<dbReference type="Pfam" id="PF00881">
    <property type="entry name" value="Nitroreductase"/>
    <property type="match status" value="1"/>
</dbReference>
<reference evidence="4" key="2">
    <citation type="journal article" date="2021" name="PeerJ">
        <title>Extensive microbial diversity within the chicken gut microbiome revealed by metagenomics and culture.</title>
        <authorList>
            <person name="Gilroy R."/>
            <person name="Ravi A."/>
            <person name="Getino M."/>
            <person name="Pursley I."/>
            <person name="Horton D.L."/>
            <person name="Alikhan N.F."/>
            <person name="Baker D."/>
            <person name="Gharbi K."/>
            <person name="Hall N."/>
            <person name="Watson M."/>
            <person name="Adriaenssens E.M."/>
            <person name="Foster-Nyarko E."/>
            <person name="Jarju S."/>
            <person name="Secka A."/>
            <person name="Antonio M."/>
            <person name="Oren A."/>
            <person name="Chaudhuri R.R."/>
            <person name="La Ragione R."/>
            <person name="Hildebrand F."/>
            <person name="Pallen M.J."/>
        </authorList>
    </citation>
    <scope>NUCLEOTIDE SEQUENCE</scope>
    <source>
        <strain evidence="4">2889</strain>
    </source>
</reference>
<dbReference type="CDD" id="cd02062">
    <property type="entry name" value="Nitro_FMN_reductase"/>
    <property type="match status" value="1"/>
</dbReference>
<reference evidence="4" key="1">
    <citation type="submission" date="2020-10" db="EMBL/GenBank/DDBJ databases">
        <authorList>
            <person name="Gilroy R."/>
        </authorList>
    </citation>
    <scope>NUCLEOTIDE SEQUENCE</scope>
    <source>
        <strain evidence="4">2889</strain>
    </source>
</reference>
<evidence type="ECO:0000259" key="3">
    <source>
        <dbReference type="Pfam" id="PF00881"/>
    </source>
</evidence>
<dbReference type="SUPFAM" id="SSF55469">
    <property type="entry name" value="FMN-dependent nitroreductase-like"/>
    <property type="match status" value="1"/>
</dbReference>
<dbReference type="InterPro" id="IPR000415">
    <property type="entry name" value="Nitroreductase-like"/>
</dbReference>
<proteinExistence type="inferred from homology"/>
<dbReference type="PANTHER" id="PTHR43673">
    <property type="entry name" value="NAD(P)H NITROREDUCTASE YDGI-RELATED"/>
    <property type="match status" value="1"/>
</dbReference>
<sequence length="190" mass="21515">MLARLLQQNRSIRRFIQNDRIPVEALLRWVGNCRYCASGRNAQALKYVVVHQEEECAKVFPLLTWAGYLKDWPGPEEGERPSAYLIQLLDKDIAANCLCDDGIQLQTLGLSACAEGYGGCIIKAFNHAELRNLLQLPENLQILYVLALGRPKEKVVIEEMQGGDVKYWRTADGVHHVPKRPASELVYRVL</sequence>